<dbReference type="SMART" id="SM00421">
    <property type="entry name" value="HTH_LUXR"/>
    <property type="match status" value="1"/>
</dbReference>
<dbReference type="KEGG" id="rpm:RSPPHO_02876"/>
<dbReference type="SUPFAM" id="SSF46894">
    <property type="entry name" value="C-terminal effector domain of the bipartite response regulators"/>
    <property type="match status" value="1"/>
</dbReference>
<dbReference type="GO" id="GO:0006355">
    <property type="term" value="P:regulation of DNA-templated transcription"/>
    <property type="evidence" value="ECO:0007669"/>
    <property type="project" value="InterPro"/>
</dbReference>
<evidence type="ECO:0000313" key="2">
    <source>
        <dbReference type="EMBL" id="CCG09502.1"/>
    </source>
</evidence>
<dbReference type="HOGENOM" id="CLU_1146493_0_0_5"/>
<accession>H6SPH7</accession>
<dbReference type="EMBL" id="HE663493">
    <property type="protein sequence ID" value="CCG09502.1"/>
    <property type="molecule type" value="Genomic_DNA"/>
</dbReference>
<evidence type="ECO:0000313" key="3">
    <source>
        <dbReference type="Proteomes" id="UP000033220"/>
    </source>
</evidence>
<dbReference type="Proteomes" id="UP000033220">
    <property type="component" value="Chromosome DSM 122"/>
</dbReference>
<sequence length="242" mass="25878">MDEWGFDGMGQIDQFEHAFDTLVAAFGAAFYLVDPRRIVLARNEAARDLDRQGGVLGVDAQGVLITRSGRGDQALGEALERLLTLAEQDPHRPHATALLVGGDETARGTLVHILTLADVPGRVMVKVPRVVVAPDATLLPDVLRQVYGLTRAEGRLAAAMLTGQTSGADLAETLGRSEWTVRTQIRSLLAKLGATTKTEAIARMSAEVLPMDFAAYVNNQPLQKSGVSSSDLANRARASRAP</sequence>
<proteinExistence type="predicted"/>
<dbReference type="InterPro" id="IPR000792">
    <property type="entry name" value="Tscrpt_reg_LuxR_C"/>
</dbReference>
<dbReference type="AlphaFoldDB" id="H6SPH7"/>
<dbReference type="Gene3D" id="1.10.10.10">
    <property type="entry name" value="Winged helix-like DNA-binding domain superfamily/Winged helix DNA-binding domain"/>
    <property type="match status" value="1"/>
</dbReference>
<protein>
    <recommendedName>
        <fullName evidence="1">HTH luxR-type domain-containing protein</fullName>
    </recommendedName>
</protein>
<name>H6SPH7_PARPM</name>
<dbReference type="InterPro" id="IPR016032">
    <property type="entry name" value="Sig_transdc_resp-reg_C-effctor"/>
</dbReference>
<evidence type="ECO:0000259" key="1">
    <source>
        <dbReference type="SMART" id="SM00421"/>
    </source>
</evidence>
<dbReference type="STRING" id="1150469.RSPPHO_02876"/>
<keyword evidence="3" id="KW-1185">Reference proteome</keyword>
<dbReference type="PATRIC" id="fig|1150469.3.peg.3250"/>
<dbReference type="GO" id="GO:0003677">
    <property type="term" value="F:DNA binding"/>
    <property type="evidence" value="ECO:0007669"/>
    <property type="project" value="InterPro"/>
</dbReference>
<organism evidence="2 3">
    <name type="scientific">Pararhodospirillum photometricum DSM 122</name>
    <dbReference type="NCBI Taxonomy" id="1150469"/>
    <lineage>
        <taxon>Bacteria</taxon>
        <taxon>Pseudomonadati</taxon>
        <taxon>Pseudomonadota</taxon>
        <taxon>Alphaproteobacteria</taxon>
        <taxon>Rhodospirillales</taxon>
        <taxon>Rhodospirillaceae</taxon>
        <taxon>Pararhodospirillum</taxon>
    </lineage>
</organism>
<reference evidence="2 3" key="1">
    <citation type="submission" date="2012-02" db="EMBL/GenBank/DDBJ databases">
        <title>Shotgun genome sequence of Phaeospirillum photometricum DSM 122.</title>
        <authorList>
            <person name="Duquesne K."/>
            <person name="Sturgis J."/>
        </authorList>
    </citation>
    <scope>NUCLEOTIDE SEQUENCE [LARGE SCALE GENOMIC DNA]</scope>
    <source>
        <strain evidence="3">DSM122</strain>
    </source>
</reference>
<gene>
    <name evidence="2" type="ORF">RSPPHO_02876</name>
</gene>
<dbReference type="InterPro" id="IPR036388">
    <property type="entry name" value="WH-like_DNA-bd_sf"/>
</dbReference>
<feature type="domain" description="HTH luxR-type" evidence="1">
    <location>
        <begin position="146"/>
        <end position="204"/>
    </location>
</feature>